<evidence type="ECO:0000256" key="4">
    <source>
        <dbReference type="ARBA" id="ARBA00022496"/>
    </source>
</evidence>
<dbReference type="InterPro" id="IPR027417">
    <property type="entry name" value="P-loop_NTPase"/>
</dbReference>
<dbReference type="InterPro" id="IPR011640">
    <property type="entry name" value="Fe2_transport_prot_B_C"/>
</dbReference>
<dbReference type="FunFam" id="3.40.50.300:FF:000426">
    <property type="entry name" value="Ferrous iron transport protein B"/>
    <property type="match status" value="1"/>
</dbReference>
<feature type="binding site" evidence="14">
    <location>
        <begin position="10"/>
        <end position="17"/>
    </location>
    <ligand>
        <name>GTP</name>
        <dbReference type="ChEBI" id="CHEBI:37565"/>
        <label>1</label>
    </ligand>
</feature>
<feature type="binding site" evidence="15">
    <location>
        <position position="24"/>
    </location>
    <ligand>
        <name>Mg(2+)</name>
        <dbReference type="ChEBI" id="CHEBI:18420"/>
        <label>2</label>
    </ligand>
</feature>
<evidence type="ECO:0000256" key="3">
    <source>
        <dbReference type="ARBA" id="ARBA00022475"/>
    </source>
</evidence>
<evidence type="ECO:0000259" key="17">
    <source>
        <dbReference type="PROSITE" id="PS51711"/>
    </source>
</evidence>
<dbReference type="InterPro" id="IPR030389">
    <property type="entry name" value="G_FEOB_dom"/>
</dbReference>
<comment type="function">
    <text evidence="16">Probable transporter of a GTP-driven Fe(2+) uptake system.</text>
</comment>
<evidence type="ECO:0000256" key="14">
    <source>
        <dbReference type="PIRSR" id="PIRSR603373-1"/>
    </source>
</evidence>
<dbReference type="Pfam" id="PF02421">
    <property type="entry name" value="FeoB_N"/>
    <property type="match status" value="1"/>
</dbReference>
<feature type="transmembrane region" description="Helical" evidence="16">
    <location>
        <begin position="459"/>
        <end position="478"/>
    </location>
</feature>
<dbReference type="PANTHER" id="PTHR43185">
    <property type="entry name" value="FERROUS IRON TRANSPORT PROTEIN B"/>
    <property type="match status" value="1"/>
</dbReference>
<evidence type="ECO:0000256" key="1">
    <source>
        <dbReference type="ARBA" id="ARBA00004429"/>
    </source>
</evidence>
<feature type="transmembrane region" description="Helical" evidence="16">
    <location>
        <begin position="398"/>
        <end position="419"/>
    </location>
</feature>
<dbReference type="Proteomes" id="UP001178148">
    <property type="component" value="Unassembled WGS sequence"/>
</dbReference>
<dbReference type="Gene3D" id="3.40.50.300">
    <property type="entry name" value="P-loop containing nucleotide triphosphate hydrolases"/>
    <property type="match status" value="1"/>
</dbReference>
<name>A0AA90SMI4_9GAMM</name>
<evidence type="ECO:0000256" key="12">
    <source>
        <dbReference type="ARBA" id="ARBA00023136"/>
    </source>
</evidence>
<keyword evidence="8 16" id="KW-1133">Transmembrane helix</keyword>
<feature type="domain" description="FeoB-type G" evidence="17">
    <location>
        <begin position="3"/>
        <end position="169"/>
    </location>
</feature>
<feature type="transmembrane region" description="Helical" evidence="16">
    <location>
        <begin position="287"/>
        <end position="307"/>
    </location>
</feature>
<dbReference type="Pfam" id="PF07670">
    <property type="entry name" value="Gate"/>
    <property type="match status" value="2"/>
</dbReference>
<feature type="binding site" evidence="14">
    <location>
        <begin position="35"/>
        <end position="39"/>
    </location>
    <ligand>
        <name>GTP</name>
        <dbReference type="ChEBI" id="CHEBI:37565"/>
        <label>2</label>
    </ligand>
</feature>
<dbReference type="AlphaFoldDB" id="A0AA90SMI4"/>
<organism evidence="18 19">
    <name type="scientific">Candidatus Endonucleibacter bathymodioli</name>
    <dbReference type="NCBI Taxonomy" id="539814"/>
    <lineage>
        <taxon>Bacteria</taxon>
        <taxon>Pseudomonadati</taxon>
        <taxon>Pseudomonadota</taxon>
        <taxon>Gammaproteobacteria</taxon>
        <taxon>Oceanospirillales</taxon>
        <taxon>Endozoicomonadaceae</taxon>
        <taxon>Candidatus Endonucleibacter</taxon>
    </lineage>
</organism>
<keyword evidence="10" id="KW-0406">Ion transport</keyword>
<dbReference type="EMBL" id="JASXSV010000008">
    <property type="protein sequence ID" value="MDP0588871.1"/>
    <property type="molecule type" value="Genomic_DNA"/>
</dbReference>
<evidence type="ECO:0000256" key="15">
    <source>
        <dbReference type="PIRSR" id="PIRSR603373-2"/>
    </source>
</evidence>
<keyword evidence="2 16" id="KW-0813">Transport</keyword>
<protein>
    <recommendedName>
        <fullName evidence="13 16">Ferrous iron transport protein B</fullName>
    </recommendedName>
</protein>
<feature type="binding site" evidence="15">
    <location>
        <position position="25"/>
    </location>
    <ligand>
        <name>Mg(2+)</name>
        <dbReference type="ChEBI" id="CHEBI:18420"/>
        <label>2</label>
    </ligand>
</feature>
<keyword evidence="19" id="KW-1185">Reference proteome</keyword>
<dbReference type="GO" id="GO:0046872">
    <property type="term" value="F:metal ion binding"/>
    <property type="evidence" value="ECO:0007669"/>
    <property type="project" value="UniProtKB-KW"/>
</dbReference>
<dbReference type="Pfam" id="PF07664">
    <property type="entry name" value="FeoB_C"/>
    <property type="match status" value="1"/>
</dbReference>
<feature type="transmembrane region" description="Helical" evidence="16">
    <location>
        <begin position="426"/>
        <end position="447"/>
    </location>
</feature>
<dbReference type="NCBIfam" id="TIGR00231">
    <property type="entry name" value="small_GTP"/>
    <property type="match status" value="1"/>
</dbReference>
<evidence type="ECO:0000313" key="18">
    <source>
        <dbReference type="EMBL" id="MDP0588871.1"/>
    </source>
</evidence>
<keyword evidence="9 16" id="KW-0408">Iron</keyword>
<keyword evidence="15" id="KW-0479">Metal-binding</keyword>
<keyword evidence="12 16" id="KW-0472">Membrane</keyword>
<dbReference type="InterPro" id="IPR041069">
    <property type="entry name" value="FeoB_Cyto"/>
</dbReference>
<feature type="binding site" evidence="15">
    <location>
        <position position="21"/>
    </location>
    <ligand>
        <name>Mg(2+)</name>
        <dbReference type="ChEBI" id="CHEBI:18420"/>
        <label>2</label>
    </ligand>
</feature>
<keyword evidence="3" id="KW-1003">Cell membrane</keyword>
<dbReference type="PROSITE" id="PS51711">
    <property type="entry name" value="G_FEOB"/>
    <property type="match status" value="1"/>
</dbReference>
<accession>A0AA90SMI4</accession>
<feature type="binding site" evidence="14">
    <location>
        <begin position="120"/>
        <end position="123"/>
    </location>
    <ligand>
        <name>GTP</name>
        <dbReference type="ChEBI" id="CHEBI:37565"/>
        <label>1</label>
    </ligand>
</feature>
<dbReference type="CDD" id="cd01879">
    <property type="entry name" value="FeoB"/>
    <property type="match status" value="1"/>
</dbReference>
<feature type="binding site" evidence="14">
    <location>
        <begin position="56"/>
        <end position="59"/>
    </location>
    <ligand>
        <name>GTP</name>
        <dbReference type="ChEBI" id="CHEBI:37565"/>
        <label>3</label>
    </ligand>
</feature>
<sequence>MSDHVIALVGNPNCGKTSLFNALTGVRQIVGNWPGVTVEKCSSMYEYNNAVIEVIDLPGTYCLDVSDSEVPADERIARDYILSGQADLVINILDASNFERNLYLTTQLLDMGVPVVVVLNMMDVAETNGLVIDIRRLSEQFACPVMTVIASKNKGVKELKQQLDVFLRRGVTPARHIPLDEGIEQCLKELKYWVEKEGVTGVAVRWYSLKLLEGEAKDQHLFSKPAWAEGRHLRIALEQRFQSDIDILIASGRYTAIADLMTQVIRCKGEASHKLSERIDRVVLNKVLGLPVFFFMMYLMFMFSINFGGAFIDFFDGLTKTVLVDGAGYLFSNMGMPVWMVKVLADGVGGGIQTVSTFIPVIACLFLFLSLIEASGYMARAAFVMDRFMRLLGLPGKAFVPMIVGFGCNVPAIMATRTLDNEKDRLLTISMAPFMSCGARLPVYVLFATTFFPASGQNVVFILYLVGIAAAVFTGMVVKSSLLNGVNSTFIMELPNYHMPSTKQILQRTWDRLKVFVIHAGKAIVLVVVILKILSSIGVDGSFGYENTEKSILSKIGKMVTPVFSPIGITTDNWPAVVGIFTGILAKETVVGTLDSMYQVMAVAENGYGGDVYDFNFWRGIQDAFATIPKNLETLVNAMADPIGIGVGDLSDLDGMAEKQGVAMDTFTVMRNVFPSNAAVIAYLLFILLYTPCIAALGAIYRETNLRWTLFVACWTFLLGYAVATIYYQLSLFSIQPLVSLSWLALIATLLIMVFVLMKFIGSGGVTFSGMWFRVFTGRSGG</sequence>
<evidence type="ECO:0000256" key="13">
    <source>
        <dbReference type="NCBIfam" id="TIGR00437"/>
    </source>
</evidence>
<dbReference type="GO" id="GO:0005886">
    <property type="term" value="C:plasma membrane"/>
    <property type="evidence" value="ECO:0007669"/>
    <property type="project" value="UniProtKB-SubCell"/>
</dbReference>
<gene>
    <name evidence="18" type="primary">feoB</name>
    <name evidence="18" type="ORF">QS748_06650</name>
</gene>
<keyword evidence="15" id="KW-0460">Magnesium</keyword>
<feature type="binding site" evidence="15">
    <location>
        <position position="22"/>
    </location>
    <ligand>
        <name>Mg(2+)</name>
        <dbReference type="ChEBI" id="CHEBI:18420"/>
        <label>1</label>
    </ligand>
</feature>
<dbReference type="InterPro" id="IPR050860">
    <property type="entry name" value="FeoB_GTPase"/>
</dbReference>
<evidence type="ECO:0000256" key="11">
    <source>
        <dbReference type="ARBA" id="ARBA00023134"/>
    </source>
</evidence>
<dbReference type="InterPro" id="IPR011642">
    <property type="entry name" value="Gate_dom"/>
</dbReference>
<comment type="similarity">
    <text evidence="16">Belongs to the TRAFAC class TrmE-Era-EngA-EngB-Septin-like GTPase superfamily. FeoB GTPase (TC 9.A.8) family.</text>
</comment>
<dbReference type="NCBIfam" id="TIGR00437">
    <property type="entry name" value="feoB"/>
    <property type="match status" value="1"/>
</dbReference>
<comment type="caution">
    <text evidence="18">The sequence shown here is derived from an EMBL/GenBank/DDBJ whole genome shotgun (WGS) entry which is preliminary data.</text>
</comment>
<evidence type="ECO:0000256" key="7">
    <source>
        <dbReference type="ARBA" id="ARBA00022741"/>
    </source>
</evidence>
<feature type="transmembrane region" description="Helical" evidence="16">
    <location>
        <begin position="513"/>
        <end position="534"/>
    </location>
</feature>
<evidence type="ECO:0000256" key="2">
    <source>
        <dbReference type="ARBA" id="ARBA00022448"/>
    </source>
</evidence>
<evidence type="ECO:0000256" key="5">
    <source>
        <dbReference type="ARBA" id="ARBA00022519"/>
    </source>
</evidence>
<keyword evidence="6 16" id="KW-0812">Transmembrane</keyword>
<evidence type="ECO:0000256" key="8">
    <source>
        <dbReference type="ARBA" id="ARBA00022989"/>
    </source>
</evidence>
<evidence type="ECO:0000256" key="6">
    <source>
        <dbReference type="ARBA" id="ARBA00022692"/>
    </source>
</evidence>
<proteinExistence type="inferred from homology"/>
<evidence type="ECO:0000256" key="10">
    <source>
        <dbReference type="ARBA" id="ARBA00023065"/>
    </source>
</evidence>
<feature type="transmembrane region" description="Helical" evidence="16">
    <location>
        <begin position="680"/>
        <end position="701"/>
    </location>
</feature>
<feature type="transmembrane region" description="Helical" evidence="16">
    <location>
        <begin position="740"/>
        <end position="761"/>
    </location>
</feature>
<dbReference type="SUPFAM" id="SSF52540">
    <property type="entry name" value="P-loop containing nucleoside triphosphate hydrolases"/>
    <property type="match status" value="1"/>
</dbReference>
<dbReference type="InterPro" id="IPR005225">
    <property type="entry name" value="Small_GTP-bd"/>
</dbReference>
<feature type="transmembrane region" description="Helical" evidence="16">
    <location>
        <begin position="708"/>
        <end position="728"/>
    </location>
</feature>
<keyword evidence="11 14" id="KW-0342">GTP-binding</keyword>
<evidence type="ECO:0000256" key="9">
    <source>
        <dbReference type="ARBA" id="ARBA00023004"/>
    </source>
</evidence>
<dbReference type="Gene3D" id="1.10.287.1770">
    <property type="match status" value="1"/>
</dbReference>
<dbReference type="GO" id="GO:0015093">
    <property type="term" value="F:ferrous iron transmembrane transporter activity"/>
    <property type="evidence" value="ECO:0007669"/>
    <property type="project" value="UniProtKB-UniRule"/>
</dbReference>
<evidence type="ECO:0000256" key="16">
    <source>
        <dbReference type="RuleBase" id="RU362098"/>
    </source>
</evidence>
<dbReference type="GO" id="GO:0005525">
    <property type="term" value="F:GTP binding"/>
    <property type="evidence" value="ECO:0007669"/>
    <property type="project" value="UniProtKB-KW"/>
</dbReference>
<dbReference type="NCBIfam" id="NF007105">
    <property type="entry name" value="PRK09554.1"/>
    <property type="match status" value="1"/>
</dbReference>
<dbReference type="InterPro" id="IPR003373">
    <property type="entry name" value="Fe2_transport_prot-B"/>
</dbReference>
<feature type="transmembrane region" description="Helical" evidence="16">
    <location>
        <begin position="327"/>
        <end position="345"/>
    </location>
</feature>
<comment type="subcellular location">
    <subcellularLocation>
        <location evidence="1 16">Cell inner membrane</location>
        <topology evidence="1 16">Multi-pass membrane protein</topology>
    </subcellularLocation>
</comment>
<keyword evidence="5" id="KW-0997">Cell inner membrane</keyword>
<keyword evidence="7 14" id="KW-0547">Nucleotide-binding</keyword>
<dbReference type="PANTHER" id="PTHR43185:SF1">
    <property type="entry name" value="FE(2+) TRANSPORTER FEOB"/>
    <property type="match status" value="1"/>
</dbReference>
<evidence type="ECO:0000313" key="19">
    <source>
        <dbReference type="Proteomes" id="UP001178148"/>
    </source>
</evidence>
<dbReference type="Pfam" id="PF17910">
    <property type="entry name" value="FeoB_Cyto"/>
    <property type="match status" value="1"/>
</dbReference>
<keyword evidence="4 16" id="KW-0410">Iron transport</keyword>
<feature type="transmembrane region" description="Helical" evidence="16">
    <location>
        <begin position="357"/>
        <end position="378"/>
    </location>
</feature>
<reference evidence="18 19" key="1">
    <citation type="journal article" date="2023" name="bioRxiv">
        <title>An intranuclear bacterial parasite of deep-sea mussels expresses apoptosis inhibitors acquired from its host.</title>
        <authorList>
            <person name="Gonzalez Porras M.A."/>
            <person name="Assie A."/>
            <person name="Tietjen M."/>
            <person name="Violette M."/>
            <person name="Kleiner M."/>
            <person name="Gruber-Vodicka H."/>
            <person name="Dubilier N."/>
            <person name="Leisch N."/>
        </authorList>
    </citation>
    <scope>NUCLEOTIDE SEQUENCE [LARGE SCALE GENOMIC DNA]</scope>
    <source>
        <strain evidence="18">IAP13</strain>
    </source>
</reference>